<dbReference type="Gene3D" id="2.60.40.180">
    <property type="entry name" value="Transthyretin/hydroxyisourate hydrolase domain"/>
    <property type="match status" value="1"/>
</dbReference>
<dbReference type="Proteomes" id="UP000310421">
    <property type="component" value="Unassembled WGS sequence"/>
</dbReference>
<evidence type="ECO:0000256" key="1">
    <source>
        <dbReference type="ARBA" id="ARBA00001043"/>
    </source>
</evidence>
<gene>
    <name evidence="9" type="ORF">D6D20_05627</name>
</gene>
<evidence type="ECO:0000256" key="4">
    <source>
        <dbReference type="ARBA" id="ARBA00011881"/>
    </source>
</evidence>
<dbReference type="GO" id="GO:0006144">
    <property type="term" value="P:purine nucleobase metabolic process"/>
    <property type="evidence" value="ECO:0007669"/>
    <property type="project" value="UniProtKB-KW"/>
</dbReference>
<comment type="function">
    <text evidence="2">Catalyzes the hydrolysis of 5-hydroxyisourate (HIU) to 2-oxo-4-hydroxy-4-carboxy-5-ureidoimidazoline (OHCU).</text>
</comment>
<dbReference type="EC" id="3.5.2.17" evidence="5"/>
<dbReference type="PANTHER" id="PTHR10395:SF7">
    <property type="entry name" value="5-HYDROXYISOURATE HYDROLASE"/>
    <property type="match status" value="1"/>
</dbReference>
<dbReference type="InterPro" id="IPR014306">
    <property type="entry name" value="Hydroxyisourate_hydrolase"/>
</dbReference>
<keyword evidence="7 9" id="KW-0378">Hydrolase</keyword>
<accession>A0A4S8Z0A0</accession>
<dbReference type="InterPro" id="IPR036817">
    <property type="entry name" value="Transthyretin/HIU_hydrolase_sf"/>
</dbReference>
<comment type="subunit">
    <text evidence="4">Homotetramer.</text>
</comment>
<feature type="domain" description="Transthyretin/hydroxyisourate hydrolase" evidence="8">
    <location>
        <begin position="56"/>
        <end position="184"/>
    </location>
</feature>
<dbReference type="NCBIfam" id="TIGR02962">
    <property type="entry name" value="hdxy_isourate"/>
    <property type="match status" value="1"/>
</dbReference>
<proteinExistence type="inferred from homology"/>
<dbReference type="InterPro" id="IPR023416">
    <property type="entry name" value="Transthyretin/HIU_hydrolase_d"/>
</dbReference>
<sequence>MILLHSCESNIVAVSYLILFRPLGRRPFGNKPPPVTDHISPDYIQTSIMSAPRPFITCHVLETVSGRPAPDMRVTLSLLSPQCSNSSTPTVFTASTNSDGRVTAWQSKGTVTTSELDHLVSSLKSDLKDDEQMNWSLVFATEEFYGKGKTFWPEVELKFCTSKDERHYHVPLLLGPWSYTTYRGS</sequence>
<evidence type="ECO:0000256" key="6">
    <source>
        <dbReference type="ARBA" id="ARBA00022631"/>
    </source>
</evidence>
<evidence type="ECO:0000313" key="10">
    <source>
        <dbReference type="Proteomes" id="UP000310421"/>
    </source>
</evidence>
<evidence type="ECO:0000256" key="7">
    <source>
        <dbReference type="ARBA" id="ARBA00022801"/>
    </source>
</evidence>
<dbReference type="Pfam" id="PF00576">
    <property type="entry name" value="Transthyretin"/>
    <property type="match status" value="1"/>
</dbReference>
<evidence type="ECO:0000256" key="5">
    <source>
        <dbReference type="ARBA" id="ARBA00012609"/>
    </source>
</evidence>
<evidence type="ECO:0000313" key="9">
    <source>
        <dbReference type="EMBL" id="THW60682.1"/>
    </source>
</evidence>
<dbReference type="GO" id="GO:0033971">
    <property type="term" value="F:hydroxyisourate hydrolase activity"/>
    <property type="evidence" value="ECO:0007669"/>
    <property type="project" value="UniProtKB-EC"/>
</dbReference>
<dbReference type="AlphaFoldDB" id="A0A4S8Z0A0"/>
<organism evidence="9 10">
    <name type="scientific">Aureobasidium pullulans</name>
    <name type="common">Black yeast</name>
    <name type="synonym">Pullularia pullulans</name>
    <dbReference type="NCBI Taxonomy" id="5580"/>
    <lineage>
        <taxon>Eukaryota</taxon>
        <taxon>Fungi</taxon>
        <taxon>Dikarya</taxon>
        <taxon>Ascomycota</taxon>
        <taxon>Pezizomycotina</taxon>
        <taxon>Dothideomycetes</taxon>
        <taxon>Dothideomycetidae</taxon>
        <taxon>Dothideales</taxon>
        <taxon>Saccotheciaceae</taxon>
        <taxon>Aureobasidium</taxon>
    </lineage>
</organism>
<evidence type="ECO:0000256" key="3">
    <source>
        <dbReference type="ARBA" id="ARBA00009850"/>
    </source>
</evidence>
<dbReference type="PANTHER" id="PTHR10395">
    <property type="entry name" value="URICASE AND TRANSTHYRETIN-RELATED"/>
    <property type="match status" value="1"/>
</dbReference>
<reference evidence="9 10" key="1">
    <citation type="submission" date="2018-10" db="EMBL/GenBank/DDBJ databases">
        <title>Fifty Aureobasidium pullulans genomes reveal a recombining polyextremotolerant generalist.</title>
        <authorList>
            <person name="Gostincar C."/>
            <person name="Turk M."/>
            <person name="Zajc J."/>
            <person name="Gunde-Cimerman N."/>
        </authorList>
    </citation>
    <scope>NUCLEOTIDE SEQUENCE [LARGE SCALE GENOMIC DNA]</scope>
    <source>
        <strain evidence="9 10">EXF-10751</strain>
    </source>
</reference>
<evidence type="ECO:0000259" key="8">
    <source>
        <dbReference type="Pfam" id="PF00576"/>
    </source>
</evidence>
<keyword evidence="6" id="KW-0659">Purine metabolism</keyword>
<evidence type="ECO:0000256" key="2">
    <source>
        <dbReference type="ARBA" id="ARBA00002704"/>
    </source>
</evidence>
<comment type="catalytic activity">
    <reaction evidence="1">
        <text>5-hydroxyisourate + H2O = 5-hydroxy-2-oxo-4-ureido-2,5-dihydro-1H-imidazole-5-carboxylate + H(+)</text>
        <dbReference type="Rhea" id="RHEA:23736"/>
        <dbReference type="ChEBI" id="CHEBI:15377"/>
        <dbReference type="ChEBI" id="CHEBI:15378"/>
        <dbReference type="ChEBI" id="CHEBI:18072"/>
        <dbReference type="ChEBI" id="CHEBI:58639"/>
        <dbReference type="EC" id="3.5.2.17"/>
    </reaction>
</comment>
<comment type="caution">
    <text evidence="9">The sequence shown here is derived from an EMBL/GenBank/DDBJ whole genome shotgun (WGS) entry which is preliminary data.</text>
</comment>
<dbReference type="EMBL" id="QZAN01000058">
    <property type="protein sequence ID" value="THW60682.1"/>
    <property type="molecule type" value="Genomic_DNA"/>
</dbReference>
<comment type="similarity">
    <text evidence="3">Belongs to the transthyretin family. 5-hydroxyisourate hydrolase subfamily.</text>
</comment>
<dbReference type="SUPFAM" id="SSF49472">
    <property type="entry name" value="Transthyretin (synonym: prealbumin)"/>
    <property type="match status" value="1"/>
</dbReference>
<protein>
    <recommendedName>
        <fullName evidence="5">hydroxyisourate hydrolase</fullName>
        <ecNumber evidence="5">3.5.2.17</ecNumber>
    </recommendedName>
</protein>
<name>A0A4S8Z0A0_AURPU</name>